<dbReference type="PANTHER" id="PTHR43861">
    <property type="entry name" value="TRANS-ACONITATE 2-METHYLTRANSFERASE-RELATED"/>
    <property type="match status" value="1"/>
</dbReference>
<feature type="domain" description="Methyltransferase" evidence="3">
    <location>
        <begin position="48"/>
        <end position="140"/>
    </location>
</feature>
<evidence type="ECO:0000256" key="2">
    <source>
        <dbReference type="ARBA" id="ARBA00022679"/>
    </source>
</evidence>
<protein>
    <submittedName>
        <fullName evidence="4">Trans-aconitate 2-methyltransferase</fullName>
        <ecNumber evidence="4">2.1.1.144</ecNumber>
    </submittedName>
</protein>
<evidence type="ECO:0000313" key="4">
    <source>
        <dbReference type="EMBL" id="QBZ98740.1"/>
    </source>
</evidence>
<dbReference type="KEGG" id="fsn:GS03_02250"/>
<dbReference type="Pfam" id="PF13649">
    <property type="entry name" value="Methyltransf_25"/>
    <property type="match status" value="1"/>
</dbReference>
<dbReference type="CDD" id="cd02440">
    <property type="entry name" value="AdoMet_MTases"/>
    <property type="match status" value="1"/>
</dbReference>
<dbReference type="InterPro" id="IPR029063">
    <property type="entry name" value="SAM-dependent_MTases_sf"/>
</dbReference>
<dbReference type="EMBL" id="CP038810">
    <property type="protein sequence ID" value="QBZ98740.1"/>
    <property type="molecule type" value="Genomic_DNA"/>
</dbReference>
<dbReference type="PANTHER" id="PTHR43861:SF1">
    <property type="entry name" value="TRANS-ACONITATE 2-METHYLTRANSFERASE"/>
    <property type="match status" value="1"/>
</dbReference>
<gene>
    <name evidence="4" type="primary">tam</name>
    <name evidence="4" type="ORF">GS03_02250</name>
</gene>
<organism evidence="4 5">
    <name type="scientific">Flavobacterium sangjuense</name>
    <dbReference type="NCBI Taxonomy" id="2518177"/>
    <lineage>
        <taxon>Bacteria</taxon>
        <taxon>Pseudomonadati</taxon>
        <taxon>Bacteroidota</taxon>
        <taxon>Flavobacteriia</taxon>
        <taxon>Flavobacteriales</taxon>
        <taxon>Flavobacteriaceae</taxon>
        <taxon>Flavobacterium</taxon>
    </lineage>
</organism>
<keyword evidence="1 4" id="KW-0489">Methyltransferase</keyword>
<proteinExistence type="predicted"/>
<reference evidence="4 5" key="1">
    <citation type="submission" date="2019-04" db="EMBL/GenBank/DDBJ databases">
        <title>Flavobacterium sp. GS03.</title>
        <authorList>
            <person name="Kim H."/>
        </authorList>
    </citation>
    <scope>NUCLEOTIDE SEQUENCE [LARGE SCALE GENOMIC DNA]</scope>
    <source>
        <strain evidence="4 5">GS03</strain>
    </source>
</reference>
<dbReference type="Proteomes" id="UP000296862">
    <property type="component" value="Chromosome"/>
</dbReference>
<dbReference type="GO" id="GO:0030798">
    <property type="term" value="F:trans-aconitate 2-methyltransferase activity"/>
    <property type="evidence" value="ECO:0007669"/>
    <property type="project" value="UniProtKB-EC"/>
</dbReference>
<dbReference type="Gene3D" id="3.40.50.150">
    <property type="entry name" value="Vaccinia Virus protein VP39"/>
    <property type="match status" value="1"/>
</dbReference>
<dbReference type="EC" id="2.1.1.144" evidence="4"/>
<keyword evidence="2 4" id="KW-0808">Transferase</keyword>
<accession>A0A4P7PWE7</accession>
<evidence type="ECO:0000256" key="1">
    <source>
        <dbReference type="ARBA" id="ARBA00022603"/>
    </source>
</evidence>
<evidence type="ECO:0000259" key="3">
    <source>
        <dbReference type="Pfam" id="PF13649"/>
    </source>
</evidence>
<name>A0A4P7PWE7_9FLAO</name>
<sequence>MTMDQTKIAVDVFNKLADVYQDKFMDVSLYHDSLDVFCNSIKKGNPEILELACGPGNITKYLLEKRPDFKILGSDLAPNMIELAKINNPNAHFKLMDCRAIASLAKKYDGILCGFGLPYLLKEEAVQFIKDASQKLNENGILYISTMEDDNSKSGFKTGSTGDKMYQNFHQADYLTKELEENNFSIIYLDRKEYIHNQEKTTDLIIIATK</sequence>
<keyword evidence="5" id="KW-1185">Reference proteome</keyword>
<dbReference type="GO" id="GO:0032259">
    <property type="term" value="P:methylation"/>
    <property type="evidence" value="ECO:0007669"/>
    <property type="project" value="UniProtKB-KW"/>
</dbReference>
<dbReference type="InterPro" id="IPR041698">
    <property type="entry name" value="Methyltransf_25"/>
</dbReference>
<evidence type="ECO:0000313" key="5">
    <source>
        <dbReference type="Proteomes" id="UP000296862"/>
    </source>
</evidence>
<dbReference type="SUPFAM" id="SSF53335">
    <property type="entry name" value="S-adenosyl-L-methionine-dependent methyltransferases"/>
    <property type="match status" value="1"/>
</dbReference>
<dbReference type="AlphaFoldDB" id="A0A4P7PWE7"/>